<dbReference type="AlphaFoldDB" id="A0A3M7R515"/>
<dbReference type="EMBL" id="REGN01004220">
    <property type="protein sequence ID" value="RNA18549.1"/>
    <property type="molecule type" value="Genomic_DNA"/>
</dbReference>
<sequence length="83" mass="9224">MSQASVSREFSAGFQCGRLLDSHIPQYSQNLVDELYFGDLLVTLTHSICVPPMVMWITVLVPLISNLHCSPNLASSYAYALVY</sequence>
<name>A0A3M7R515_BRAPC</name>
<evidence type="ECO:0000313" key="1">
    <source>
        <dbReference type="EMBL" id="RNA18549.1"/>
    </source>
</evidence>
<evidence type="ECO:0000313" key="2">
    <source>
        <dbReference type="Proteomes" id="UP000276133"/>
    </source>
</evidence>
<keyword evidence="2" id="KW-1185">Reference proteome</keyword>
<dbReference type="Proteomes" id="UP000276133">
    <property type="component" value="Unassembled WGS sequence"/>
</dbReference>
<accession>A0A3M7R515</accession>
<organism evidence="1 2">
    <name type="scientific">Brachionus plicatilis</name>
    <name type="common">Marine rotifer</name>
    <name type="synonym">Brachionus muelleri</name>
    <dbReference type="NCBI Taxonomy" id="10195"/>
    <lineage>
        <taxon>Eukaryota</taxon>
        <taxon>Metazoa</taxon>
        <taxon>Spiralia</taxon>
        <taxon>Gnathifera</taxon>
        <taxon>Rotifera</taxon>
        <taxon>Eurotatoria</taxon>
        <taxon>Monogononta</taxon>
        <taxon>Pseudotrocha</taxon>
        <taxon>Ploima</taxon>
        <taxon>Brachionidae</taxon>
        <taxon>Brachionus</taxon>
    </lineage>
</organism>
<proteinExistence type="predicted"/>
<comment type="caution">
    <text evidence="1">The sequence shown here is derived from an EMBL/GenBank/DDBJ whole genome shotgun (WGS) entry which is preliminary data.</text>
</comment>
<protein>
    <submittedName>
        <fullName evidence="1">Uncharacterized protein</fullName>
    </submittedName>
</protein>
<gene>
    <name evidence="1" type="ORF">BpHYR1_035499</name>
</gene>
<reference evidence="1 2" key="1">
    <citation type="journal article" date="2018" name="Sci. Rep.">
        <title>Genomic signatures of local adaptation to the degree of environmental predictability in rotifers.</title>
        <authorList>
            <person name="Franch-Gras L."/>
            <person name="Hahn C."/>
            <person name="Garcia-Roger E.M."/>
            <person name="Carmona M.J."/>
            <person name="Serra M."/>
            <person name="Gomez A."/>
        </authorList>
    </citation>
    <scope>NUCLEOTIDE SEQUENCE [LARGE SCALE GENOMIC DNA]</scope>
    <source>
        <strain evidence="1">HYR1</strain>
    </source>
</reference>